<name>A0A1G6MV02_9GAMM</name>
<dbReference type="InterPro" id="IPR025669">
    <property type="entry name" value="AAA_dom"/>
</dbReference>
<sequence>MLTRVVFNQKGGVGKSSITVNLAAISAAQGYRTLVIDLDPQSNSSQYILGSAHDSTHSSAELPTFSPNMYHFFEEVVAQPQSKGILGSAIGSILNNKVKGLDAVIHQSPFPNLHVIPSSAELGSLEHALESKHKIYKLRDALQKIASQYDRVYIDTPPAFNFFTLSALIASNRVLIPFDCDVFSHRALLTLLENVVETRQDHNDDLAVEGVIVNQFQAQAKLPREIVAQLRQDQLPVFDTMLPPSVMMKESHLKNLPLIHLAADHKLTQTYRQLFDEIERE</sequence>
<dbReference type="PANTHER" id="PTHR13696:SF52">
    <property type="entry name" value="PARA FAMILY PROTEIN CT_582"/>
    <property type="match status" value="1"/>
</dbReference>
<keyword evidence="3" id="KW-1185">Reference proteome</keyword>
<organism evidence="2 3">
    <name type="scientific">Acinetobacter marinus</name>
    <dbReference type="NCBI Taxonomy" id="281375"/>
    <lineage>
        <taxon>Bacteria</taxon>
        <taxon>Pseudomonadati</taxon>
        <taxon>Pseudomonadota</taxon>
        <taxon>Gammaproteobacteria</taxon>
        <taxon>Moraxellales</taxon>
        <taxon>Moraxellaceae</taxon>
        <taxon>Acinetobacter</taxon>
    </lineage>
</organism>
<protein>
    <submittedName>
        <fullName evidence="2">Chromosome partitioning protein</fullName>
    </submittedName>
</protein>
<gene>
    <name evidence="2" type="ORF">SAMN05421749_1087</name>
</gene>
<reference evidence="3" key="1">
    <citation type="submission" date="2016-09" db="EMBL/GenBank/DDBJ databases">
        <authorList>
            <person name="Varghese N."/>
            <person name="Submissions S."/>
        </authorList>
    </citation>
    <scope>NUCLEOTIDE SEQUENCE [LARGE SCALE GENOMIC DNA]</scope>
    <source>
        <strain evidence="3">ANC 3699</strain>
    </source>
</reference>
<dbReference type="RefSeq" id="WP_092620712.1">
    <property type="nucleotide sequence ID" value="NZ_FMYK01000008.1"/>
</dbReference>
<evidence type="ECO:0000313" key="2">
    <source>
        <dbReference type="EMBL" id="SDC59054.1"/>
    </source>
</evidence>
<dbReference type="InterPro" id="IPR050678">
    <property type="entry name" value="DNA_Partitioning_ATPase"/>
</dbReference>
<evidence type="ECO:0000313" key="3">
    <source>
        <dbReference type="Proteomes" id="UP000242317"/>
    </source>
</evidence>
<dbReference type="SUPFAM" id="SSF52540">
    <property type="entry name" value="P-loop containing nucleoside triphosphate hydrolases"/>
    <property type="match status" value="1"/>
</dbReference>
<accession>A0A1G6MV02</accession>
<dbReference type="InterPro" id="IPR027417">
    <property type="entry name" value="P-loop_NTPase"/>
</dbReference>
<dbReference type="CDD" id="cd02042">
    <property type="entry name" value="ParAB_family"/>
    <property type="match status" value="1"/>
</dbReference>
<feature type="domain" description="AAA" evidence="1">
    <location>
        <begin position="5"/>
        <end position="207"/>
    </location>
</feature>
<dbReference type="AlphaFoldDB" id="A0A1G6MV02"/>
<dbReference type="EMBL" id="FMYK01000008">
    <property type="protein sequence ID" value="SDC59054.1"/>
    <property type="molecule type" value="Genomic_DNA"/>
</dbReference>
<dbReference type="Proteomes" id="UP000242317">
    <property type="component" value="Unassembled WGS sequence"/>
</dbReference>
<proteinExistence type="predicted"/>
<evidence type="ECO:0000259" key="1">
    <source>
        <dbReference type="Pfam" id="PF13614"/>
    </source>
</evidence>
<dbReference type="PANTHER" id="PTHR13696">
    <property type="entry name" value="P-LOOP CONTAINING NUCLEOSIDE TRIPHOSPHATE HYDROLASE"/>
    <property type="match status" value="1"/>
</dbReference>
<dbReference type="Pfam" id="PF13614">
    <property type="entry name" value="AAA_31"/>
    <property type="match status" value="1"/>
</dbReference>
<dbReference type="Gene3D" id="3.40.50.300">
    <property type="entry name" value="P-loop containing nucleotide triphosphate hydrolases"/>
    <property type="match status" value="1"/>
</dbReference>
<dbReference type="OrthoDB" id="9785810at2"/>